<evidence type="ECO:0000313" key="1">
    <source>
        <dbReference type="EMBL" id="MTH45408.1"/>
    </source>
</evidence>
<sequence>MTSEIESFIKRDNARFIAGFIESGKINKESFYQRAHLIAQWRRSESDASYDDLYAAAYNELHAEIKSANLEITQ</sequence>
<evidence type="ECO:0000313" key="2">
    <source>
        <dbReference type="Proteomes" id="UP000477739"/>
    </source>
</evidence>
<name>A0A6L6IIA5_9ENTR</name>
<reference evidence="1 2" key="1">
    <citation type="submission" date="2019-11" db="EMBL/GenBank/DDBJ databases">
        <title>Escherichia alba sp. nov. isolated from the gut of plastic-eating superworms Zophobas atratus.</title>
        <authorList>
            <person name="Yang Y."/>
        </authorList>
    </citation>
    <scope>NUCLEOTIDE SEQUENCE [LARGE SCALE GENOMIC DNA]</scope>
    <source>
        <strain evidence="2">BIT-B35</strain>
    </source>
</reference>
<proteinExistence type="predicted"/>
<protein>
    <submittedName>
        <fullName evidence="1">Uncharacterized protein</fullName>
    </submittedName>
</protein>
<accession>A0A6L6IIA5</accession>
<dbReference type="EMBL" id="WMJZ01000003">
    <property type="protein sequence ID" value="MTH45408.1"/>
    <property type="molecule type" value="Genomic_DNA"/>
</dbReference>
<keyword evidence="2" id="KW-1185">Reference proteome</keyword>
<organism evidence="1 2">
    <name type="scientific">Intestinirhabdus alba</name>
    <dbReference type="NCBI Taxonomy" id="2899544"/>
    <lineage>
        <taxon>Bacteria</taxon>
        <taxon>Pseudomonadati</taxon>
        <taxon>Pseudomonadota</taxon>
        <taxon>Gammaproteobacteria</taxon>
        <taxon>Enterobacterales</taxon>
        <taxon>Enterobacteriaceae</taxon>
        <taxon>Intestinirhabdus</taxon>
    </lineage>
</organism>
<dbReference type="AlphaFoldDB" id="A0A6L6IIA5"/>
<comment type="caution">
    <text evidence="1">The sequence shown here is derived from an EMBL/GenBank/DDBJ whole genome shotgun (WGS) entry which is preliminary data.</text>
</comment>
<gene>
    <name evidence="1" type="ORF">GJV78_03850</name>
</gene>
<dbReference type="RefSeq" id="WP_155107075.1">
    <property type="nucleotide sequence ID" value="NZ_WMJZ01000003.1"/>
</dbReference>
<dbReference type="Proteomes" id="UP000477739">
    <property type="component" value="Unassembled WGS sequence"/>
</dbReference>